<dbReference type="FunFam" id="3.30.70.270:FF:000001">
    <property type="entry name" value="Diguanylate cyclase domain protein"/>
    <property type="match status" value="1"/>
</dbReference>
<gene>
    <name evidence="7" type="ORF">FHP88_04760</name>
</gene>
<dbReference type="Gene3D" id="3.30.70.270">
    <property type="match status" value="1"/>
</dbReference>
<evidence type="ECO:0000259" key="6">
    <source>
        <dbReference type="PROSITE" id="PS50887"/>
    </source>
</evidence>
<feature type="coiled-coil region" evidence="4">
    <location>
        <begin position="804"/>
        <end position="835"/>
    </location>
</feature>
<dbReference type="Gene3D" id="3.40.190.10">
    <property type="entry name" value="Periplasmic binding protein-like II"/>
    <property type="match status" value="6"/>
</dbReference>
<dbReference type="PROSITE" id="PS50887">
    <property type="entry name" value="GGDEF"/>
    <property type="match status" value="1"/>
</dbReference>
<protein>
    <submittedName>
        <fullName evidence="7">Transporter substrate-binding domain-containing protein</fullName>
    </submittedName>
</protein>
<name>A0A557SH44_9GAMM</name>
<dbReference type="Pfam" id="PF00990">
    <property type="entry name" value="GGDEF"/>
    <property type="match status" value="1"/>
</dbReference>
<dbReference type="InterPro" id="IPR000160">
    <property type="entry name" value="GGDEF_dom"/>
</dbReference>
<keyword evidence="4" id="KW-0175">Coiled coil</keyword>
<dbReference type="InterPro" id="IPR043128">
    <property type="entry name" value="Rev_trsase/Diguanyl_cyclase"/>
</dbReference>
<dbReference type="InterPro" id="IPR029787">
    <property type="entry name" value="Nucleotide_cyclase"/>
</dbReference>
<keyword evidence="5" id="KW-0812">Transmembrane</keyword>
<keyword evidence="8" id="KW-1185">Reference proteome</keyword>
<dbReference type="PANTHER" id="PTHR35936">
    <property type="entry name" value="MEMBRANE-BOUND LYTIC MUREIN TRANSGLYCOSYLASE F"/>
    <property type="match status" value="1"/>
</dbReference>
<dbReference type="SMART" id="SM00267">
    <property type="entry name" value="GGDEF"/>
    <property type="match status" value="1"/>
</dbReference>
<dbReference type="InterPro" id="IPR001638">
    <property type="entry name" value="Solute-binding_3/MltF_N"/>
</dbReference>
<accession>A0A557SH44</accession>
<evidence type="ECO:0000313" key="8">
    <source>
        <dbReference type="Proteomes" id="UP000316649"/>
    </source>
</evidence>
<dbReference type="SMART" id="SM00062">
    <property type="entry name" value="PBPb"/>
    <property type="match status" value="3"/>
</dbReference>
<evidence type="ECO:0000256" key="5">
    <source>
        <dbReference type="SAM" id="Phobius"/>
    </source>
</evidence>
<proteinExistence type="inferred from homology"/>
<feature type="domain" description="GGDEF" evidence="6">
    <location>
        <begin position="866"/>
        <end position="995"/>
    </location>
</feature>
<reference evidence="7 8" key="1">
    <citation type="submission" date="2019-07" db="EMBL/GenBank/DDBJ databases">
        <title>The pathways for chlorine oxyanion respiration interact through the shared metabolite chlorate.</title>
        <authorList>
            <person name="Barnum T.P."/>
            <person name="Cheng Y."/>
            <person name="Hill K.A."/>
            <person name="Lucas L.N."/>
            <person name="Carlson H.K."/>
            <person name="Coates J.D."/>
        </authorList>
    </citation>
    <scope>NUCLEOTIDE SEQUENCE [LARGE SCALE GENOMIC DNA]</scope>
    <source>
        <strain evidence="7 8">BK-1</strain>
    </source>
</reference>
<keyword evidence="3" id="KW-0732">Signal</keyword>
<evidence type="ECO:0000256" key="1">
    <source>
        <dbReference type="ARBA" id="ARBA00001946"/>
    </source>
</evidence>
<dbReference type="CDD" id="cd01949">
    <property type="entry name" value="GGDEF"/>
    <property type="match status" value="1"/>
</dbReference>
<dbReference type="AlphaFoldDB" id="A0A557SH44"/>
<evidence type="ECO:0000313" key="7">
    <source>
        <dbReference type="EMBL" id="TVO76738.1"/>
    </source>
</evidence>
<sequence length="997" mass="112868">MLRGALQDAERPSSIGRLRRLLCALLLLCLPTLCLSQAASESGSGVTDSSPFSSDDLAFIAAQPALRVHNETDWPPFNFSQNGRPEGYSIDYMNLLAEKTGLRVEYVTGPSWDEFMQMIHAKKIDVMLNIVSTEARREFLAFTDAYLIAAASIYTRKDGAVVKGIDDLRGKTVVIPKGFFWQELLERYYPDIKLLLVRDSLECLEAVAFGRADATVGMVGVLDYLLQKNFIPNLVLAAQVRDERFSSIMRLAVNKENQRLRDILQKGMTLITEEELVAIQRRWGARDTVPRMELSQEERLFLRENPVIRAHVEQDYSPFLYLKEGRVTGYAVDYANLLADKIGIEIHYDVGQSREVAIAQLKARRIELIVAMAGGEQHSAYARFTQPFLSTYTGVAIRKELQGVSGLDALRTMRVATIKGYRYASLLKLRFPKMQLKAYDNHLIALEAVASGEVDAAIMSHPVMRSLIQQNFLSDLKTFPVQNDNALKRSDEGLAVRSDRPILHELLDRAITQVTQDEVDRLKRKWNLELQGGNLSDVAFSDRERAYLKQRKLIRMCVTPNWMPYEAINKQGRLVGMTADFVALLEARLDTRWELVPTATWDESLANAKARNCDVLTLAAQTPAREAFLRFTAPYINFPSVIATRTEELFVENIAQVKDRRLGVVKGYAIGKTLRQRYPDLNLVEVDSIQDGLERVRSKAIYGFVDSAPTIGYAIRELGYPDIKIAGKTEFIRELSMAVRNDDSLLYSVIDKAVRATTVEERQKIYSKWISVEYVSSVNYLLIGQILLGVLLVLAFFIYQNRRLARFNRDIQMANAEAAKKNQLLLEKTKELEQLSITDRLTQVYNRIWLEEVFSQEIRRAQRYGLSFSVIMLDIDDFKRINDQFGHPVGDKVLVEISRVLKTGIRATDTLGRWGGEEFLIICPETDVEGAFQLAQSLRERVSIHSFPAAEQLTASFGVAVYQSGERENDLVRRADEALYRAKSAGKNRVEVSVGTV</sequence>
<feature type="transmembrane region" description="Helical" evidence="5">
    <location>
        <begin position="780"/>
        <end position="799"/>
    </location>
</feature>
<dbReference type="CDD" id="cd13708">
    <property type="entry name" value="PBP2_BvgS_like_1"/>
    <property type="match status" value="1"/>
</dbReference>
<keyword evidence="5" id="KW-1133">Transmembrane helix</keyword>
<evidence type="ECO:0000256" key="4">
    <source>
        <dbReference type="SAM" id="Coils"/>
    </source>
</evidence>
<comment type="caution">
    <text evidence="7">The sequence shown here is derived from an EMBL/GenBank/DDBJ whole genome shotgun (WGS) entry which is preliminary data.</text>
</comment>
<comment type="similarity">
    <text evidence="2">Belongs to the bacterial solute-binding protein 3 family.</text>
</comment>
<dbReference type="SUPFAM" id="SSF53850">
    <property type="entry name" value="Periplasmic binding protein-like II"/>
    <property type="match status" value="3"/>
</dbReference>
<dbReference type="RefSeq" id="WP_144357868.1">
    <property type="nucleotide sequence ID" value="NZ_VMNH01000005.1"/>
</dbReference>
<dbReference type="PANTHER" id="PTHR35936:SF32">
    <property type="entry name" value="MEMBRANE-BOUND LYTIC MUREIN TRANSGLYCOSYLASE F"/>
    <property type="match status" value="1"/>
</dbReference>
<dbReference type="OrthoDB" id="9180959at2"/>
<dbReference type="NCBIfam" id="TIGR00254">
    <property type="entry name" value="GGDEF"/>
    <property type="match status" value="1"/>
</dbReference>
<dbReference type="CDD" id="cd01007">
    <property type="entry name" value="PBP2_BvgS_HisK_like"/>
    <property type="match status" value="2"/>
</dbReference>
<evidence type="ECO:0000256" key="2">
    <source>
        <dbReference type="ARBA" id="ARBA00010333"/>
    </source>
</evidence>
<keyword evidence="5" id="KW-0472">Membrane</keyword>
<dbReference type="Pfam" id="PF00497">
    <property type="entry name" value="SBP_bac_3"/>
    <property type="match status" value="3"/>
</dbReference>
<comment type="cofactor">
    <cofactor evidence="1">
        <name>Mg(2+)</name>
        <dbReference type="ChEBI" id="CHEBI:18420"/>
    </cofactor>
</comment>
<evidence type="ECO:0000256" key="3">
    <source>
        <dbReference type="ARBA" id="ARBA00022729"/>
    </source>
</evidence>
<dbReference type="EMBL" id="VMNH01000005">
    <property type="protein sequence ID" value="TVO76738.1"/>
    <property type="molecule type" value="Genomic_DNA"/>
</dbReference>
<organism evidence="7 8">
    <name type="scientific">Sedimenticola selenatireducens</name>
    <dbReference type="NCBI Taxonomy" id="191960"/>
    <lineage>
        <taxon>Bacteria</taxon>
        <taxon>Pseudomonadati</taxon>
        <taxon>Pseudomonadota</taxon>
        <taxon>Gammaproteobacteria</taxon>
        <taxon>Chromatiales</taxon>
        <taxon>Sedimenticolaceae</taxon>
        <taxon>Sedimenticola</taxon>
    </lineage>
</organism>
<dbReference type="Proteomes" id="UP000316649">
    <property type="component" value="Unassembled WGS sequence"/>
</dbReference>
<dbReference type="GO" id="GO:0003824">
    <property type="term" value="F:catalytic activity"/>
    <property type="evidence" value="ECO:0007669"/>
    <property type="project" value="UniProtKB-ARBA"/>
</dbReference>
<dbReference type="SUPFAM" id="SSF55073">
    <property type="entry name" value="Nucleotide cyclase"/>
    <property type="match status" value="1"/>
</dbReference>